<feature type="domain" description="GH16" evidence="10">
    <location>
        <begin position="119"/>
        <end position="506"/>
    </location>
</feature>
<evidence type="ECO:0000256" key="6">
    <source>
        <dbReference type="ARBA" id="ARBA00023136"/>
    </source>
</evidence>
<protein>
    <recommendedName>
        <fullName evidence="10">GH16 domain-containing protein</fullName>
    </recommendedName>
</protein>
<feature type="transmembrane region" description="Helical" evidence="9">
    <location>
        <begin position="52"/>
        <end position="75"/>
    </location>
</feature>
<keyword evidence="3 9" id="KW-0812">Transmembrane</keyword>
<dbReference type="EMBL" id="JAPDMZ010000015">
    <property type="protein sequence ID" value="KAK0556451.1"/>
    <property type="molecule type" value="Genomic_DNA"/>
</dbReference>
<keyword evidence="8" id="KW-0961">Cell wall biogenesis/degradation</keyword>
<dbReference type="Proteomes" id="UP001176517">
    <property type="component" value="Unassembled WGS sequence"/>
</dbReference>
<dbReference type="GO" id="GO:0015926">
    <property type="term" value="F:glucosidase activity"/>
    <property type="evidence" value="ECO:0007669"/>
    <property type="project" value="TreeGrafter"/>
</dbReference>
<evidence type="ECO:0000313" key="12">
    <source>
        <dbReference type="Proteomes" id="UP001176517"/>
    </source>
</evidence>
<dbReference type="PANTHER" id="PTHR31361:SF1">
    <property type="entry name" value="BETA-GLUCAN SYNTHESIS-ASSOCIATED PROTEIN KRE6-RELATED"/>
    <property type="match status" value="1"/>
</dbReference>
<keyword evidence="5 9" id="KW-1133">Transmembrane helix</keyword>
<evidence type="ECO:0000256" key="1">
    <source>
        <dbReference type="ARBA" id="ARBA00004606"/>
    </source>
</evidence>
<dbReference type="SUPFAM" id="SSF49899">
    <property type="entry name" value="Concanavalin A-like lectins/glucanases"/>
    <property type="match status" value="1"/>
</dbReference>
<evidence type="ECO:0000256" key="3">
    <source>
        <dbReference type="ARBA" id="ARBA00022692"/>
    </source>
</evidence>
<dbReference type="InterPro" id="IPR013320">
    <property type="entry name" value="ConA-like_dom_sf"/>
</dbReference>
<reference evidence="11" key="1">
    <citation type="journal article" date="2023" name="PhytoFront">
        <title>Draft Genome Resources of Seven Strains of Tilletia horrida, Causal Agent of Kernel Smut of Rice.</title>
        <authorList>
            <person name="Khanal S."/>
            <person name="Antony Babu S."/>
            <person name="Zhou X.G."/>
        </authorList>
    </citation>
    <scope>NUCLEOTIDE SEQUENCE</scope>
    <source>
        <strain evidence="11">TX6</strain>
    </source>
</reference>
<dbReference type="GO" id="GO:0005886">
    <property type="term" value="C:plasma membrane"/>
    <property type="evidence" value="ECO:0007669"/>
    <property type="project" value="TreeGrafter"/>
</dbReference>
<dbReference type="PANTHER" id="PTHR31361">
    <property type="entry name" value="BETA-GLUCAN SYNTHESIS-ASSOCIATED PROTEIN KRE6-RELATED"/>
    <property type="match status" value="1"/>
</dbReference>
<evidence type="ECO:0000313" key="11">
    <source>
        <dbReference type="EMBL" id="KAK0556451.1"/>
    </source>
</evidence>
<sequence>MSLTDYKLCANLDAVNAVLNEPEDDDWLHDVRDPKDLRTSNMIFTARGCMNIGFLAFLAVALLMLFAGWPVLVFVNKLLGNSIFRNFFAQTEPIDTSNIGPTWIMMKDAAGRPEKVTRSPLRGLIDPDTPQSAMTRLSADGTRRLKLVFSDEFNLDDRTFFEGDDPFWTAVDLHYWGTSDYEYYTPLGATTKGGALRITLSEQPINNLNFKSAMLQSWNKLCMQGGLLEVSLMLPGDPKVPGYWPAVWTMSNLGRAGFGATNEGINYDSCDVGTMPNQTYLPEGKGGPLAAEMTGVYVETYGPALSFQPGQKLSRCTCASSTDHPGPKHPDGSWYGRGASELDVLEATSGGIGRNSMSLQTAPYNSGYNITPGYTRVYDSVNSLNTYTGAAYQQAVSAMIQTPQTAYQHNGGEYAMYGVEWSPHYRQRDPYVTWLTANEPSWTLHAGALGPDNLTEIGQRLIPPEPMYVIFNLGISSGFSAVKFDELKFPGIMSIDYVRIYQEEGQESLSCDGAHPEMPTVDYIKKHAEAYWNANLTIWRGKREDGAYGKVFPPHAMKGECE</sequence>
<dbReference type="InterPro" id="IPR000757">
    <property type="entry name" value="Beta-glucanase-like"/>
</dbReference>
<dbReference type="Pfam" id="PF03935">
    <property type="entry name" value="SKN1_KRE6_Sbg1"/>
    <property type="match status" value="1"/>
</dbReference>
<accession>A0AAN6GUM5</accession>
<evidence type="ECO:0000256" key="7">
    <source>
        <dbReference type="ARBA" id="ARBA00023180"/>
    </source>
</evidence>
<evidence type="ECO:0000259" key="10">
    <source>
        <dbReference type="PROSITE" id="PS51762"/>
    </source>
</evidence>
<dbReference type="InterPro" id="IPR005629">
    <property type="entry name" value="Skn1/Kre6/Sbg1"/>
</dbReference>
<organism evidence="11 12">
    <name type="scientific">Tilletia horrida</name>
    <dbReference type="NCBI Taxonomy" id="155126"/>
    <lineage>
        <taxon>Eukaryota</taxon>
        <taxon>Fungi</taxon>
        <taxon>Dikarya</taxon>
        <taxon>Basidiomycota</taxon>
        <taxon>Ustilaginomycotina</taxon>
        <taxon>Exobasidiomycetes</taxon>
        <taxon>Tilletiales</taxon>
        <taxon>Tilletiaceae</taxon>
        <taxon>Tilletia</taxon>
    </lineage>
</organism>
<keyword evidence="6 9" id="KW-0472">Membrane</keyword>
<keyword evidence="7" id="KW-0325">Glycoprotein</keyword>
<dbReference type="GO" id="GO:0005789">
    <property type="term" value="C:endoplasmic reticulum membrane"/>
    <property type="evidence" value="ECO:0007669"/>
    <property type="project" value="TreeGrafter"/>
</dbReference>
<evidence type="ECO:0000256" key="9">
    <source>
        <dbReference type="SAM" id="Phobius"/>
    </source>
</evidence>
<evidence type="ECO:0000256" key="2">
    <source>
        <dbReference type="ARBA" id="ARBA00010962"/>
    </source>
</evidence>
<proteinExistence type="inferred from homology"/>
<dbReference type="GO" id="GO:0006078">
    <property type="term" value="P:(1-&gt;6)-beta-D-glucan biosynthetic process"/>
    <property type="evidence" value="ECO:0007669"/>
    <property type="project" value="TreeGrafter"/>
</dbReference>
<comment type="similarity">
    <text evidence="2">Belongs to the SKN1/KRE6 family.</text>
</comment>
<comment type="subcellular location">
    <subcellularLocation>
        <location evidence="1">Membrane</location>
        <topology evidence="1">Single-pass type II membrane protein</topology>
    </subcellularLocation>
</comment>
<evidence type="ECO:0000256" key="5">
    <source>
        <dbReference type="ARBA" id="ARBA00022989"/>
    </source>
</evidence>
<name>A0AAN6GUM5_9BASI</name>
<comment type="caution">
    <text evidence="11">The sequence shown here is derived from an EMBL/GenBank/DDBJ whole genome shotgun (WGS) entry which is preliminary data.</text>
</comment>
<dbReference type="AlphaFoldDB" id="A0AAN6GUM5"/>
<keyword evidence="12" id="KW-1185">Reference proteome</keyword>
<evidence type="ECO:0000256" key="4">
    <source>
        <dbReference type="ARBA" id="ARBA00022968"/>
    </source>
</evidence>
<dbReference type="GO" id="GO:0031505">
    <property type="term" value="P:fungal-type cell wall organization"/>
    <property type="evidence" value="ECO:0007669"/>
    <property type="project" value="TreeGrafter"/>
</dbReference>
<evidence type="ECO:0000256" key="8">
    <source>
        <dbReference type="ARBA" id="ARBA00023316"/>
    </source>
</evidence>
<dbReference type="PROSITE" id="PS51762">
    <property type="entry name" value="GH16_2"/>
    <property type="match status" value="1"/>
</dbReference>
<gene>
    <name evidence="11" type="ORF">OC846_001148</name>
</gene>
<dbReference type="Gene3D" id="2.60.120.200">
    <property type="match status" value="1"/>
</dbReference>
<keyword evidence="4" id="KW-0735">Signal-anchor</keyword>